<accession>A0A8J4FYW8</accession>
<dbReference type="AlphaFoldDB" id="A0A8J4FYW8"/>
<organism evidence="2 3">
    <name type="scientific">Volvox reticuliferus</name>
    <dbReference type="NCBI Taxonomy" id="1737510"/>
    <lineage>
        <taxon>Eukaryota</taxon>
        <taxon>Viridiplantae</taxon>
        <taxon>Chlorophyta</taxon>
        <taxon>core chlorophytes</taxon>
        <taxon>Chlorophyceae</taxon>
        <taxon>CS clade</taxon>
        <taxon>Chlamydomonadales</taxon>
        <taxon>Volvocaceae</taxon>
        <taxon>Volvox</taxon>
    </lineage>
</organism>
<keyword evidence="3" id="KW-1185">Reference proteome</keyword>
<dbReference type="EMBL" id="BNCP01000074">
    <property type="protein sequence ID" value="GIL92256.1"/>
    <property type="molecule type" value="Genomic_DNA"/>
</dbReference>
<protein>
    <submittedName>
        <fullName evidence="2">Uncharacterized protein</fullName>
    </submittedName>
</protein>
<feature type="region of interest" description="Disordered" evidence="1">
    <location>
        <begin position="19"/>
        <end position="38"/>
    </location>
</feature>
<comment type="caution">
    <text evidence="2">The sequence shown here is derived from an EMBL/GenBank/DDBJ whole genome shotgun (WGS) entry which is preliminary data.</text>
</comment>
<dbReference type="EMBL" id="BNCP01000074">
    <property type="protein sequence ID" value="GIL92248.1"/>
    <property type="molecule type" value="Genomic_DNA"/>
</dbReference>
<evidence type="ECO:0000313" key="3">
    <source>
        <dbReference type="Proteomes" id="UP000747110"/>
    </source>
</evidence>
<dbReference type="Proteomes" id="UP000747110">
    <property type="component" value="Unassembled WGS sequence"/>
</dbReference>
<proteinExistence type="predicted"/>
<sequence>MAPTKELKPPQELIDAIHESNNMTAPPEFSTGDEFGKDVPRTIRNRLVHEEPQKLSRIVYPIFKGMNKELLKHHMREVRMMQYEKARHDRYDRNHPGIGLAGRGDEAASSAVLKQGAGGHVRYGHE</sequence>
<evidence type="ECO:0000313" key="2">
    <source>
        <dbReference type="EMBL" id="GIL92248.1"/>
    </source>
</evidence>
<reference evidence="2" key="1">
    <citation type="journal article" date="2021" name="Proc. Natl. Acad. Sci. U.S.A.">
        <title>Three genomes in the algal genus Volvox reveal the fate of a haploid sex-determining region after a transition to homothallism.</title>
        <authorList>
            <person name="Yamamoto K."/>
            <person name="Hamaji T."/>
            <person name="Kawai-Toyooka H."/>
            <person name="Matsuzaki R."/>
            <person name="Takahashi F."/>
            <person name="Nishimura Y."/>
            <person name="Kawachi M."/>
            <person name="Noguchi H."/>
            <person name="Minakuchi Y."/>
            <person name="Umen J.G."/>
            <person name="Toyoda A."/>
            <person name="Nozaki H."/>
        </authorList>
    </citation>
    <scope>NUCLEOTIDE SEQUENCE</scope>
    <source>
        <strain evidence="2">NIES-3786</strain>
    </source>
</reference>
<dbReference type="OrthoDB" id="534608at2759"/>
<gene>
    <name evidence="2" type="ORF">Vretifemale_19802</name>
</gene>
<evidence type="ECO:0000256" key="1">
    <source>
        <dbReference type="SAM" id="MobiDB-lite"/>
    </source>
</evidence>
<name>A0A8J4FYW8_9CHLO</name>